<proteinExistence type="inferred from homology"/>
<accession>A0A328C0Y6</accession>
<evidence type="ECO:0000256" key="4">
    <source>
        <dbReference type="ARBA" id="ARBA00023065"/>
    </source>
</evidence>
<evidence type="ECO:0000256" key="6">
    <source>
        <dbReference type="ARBA" id="ARBA00023310"/>
    </source>
</evidence>
<gene>
    <name evidence="7 8" type="primary">atpH</name>
    <name evidence="8" type="ORF">DL240_17865</name>
</gene>
<dbReference type="PANTHER" id="PTHR11910">
    <property type="entry name" value="ATP SYNTHASE DELTA CHAIN"/>
    <property type="match status" value="1"/>
</dbReference>
<comment type="similarity">
    <text evidence="7">Belongs to the ATPase delta chain family.</text>
</comment>
<keyword evidence="9" id="KW-1185">Reference proteome</keyword>
<protein>
    <recommendedName>
        <fullName evidence="7">ATP synthase subunit delta</fullName>
    </recommendedName>
    <alternativeName>
        <fullName evidence="7">ATP synthase F(1) sector subunit delta</fullName>
    </alternativeName>
    <alternativeName>
        <fullName evidence="7">F-type ATPase subunit delta</fullName>
        <shortName evidence="7">F-ATPase subunit delta</shortName>
    </alternativeName>
</protein>
<dbReference type="SUPFAM" id="SSF47928">
    <property type="entry name" value="N-terminal domain of the delta subunit of the F1F0-ATP synthase"/>
    <property type="match status" value="1"/>
</dbReference>
<evidence type="ECO:0000313" key="8">
    <source>
        <dbReference type="EMBL" id="RAL20248.1"/>
    </source>
</evidence>
<dbReference type="NCBIfam" id="TIGR01145">
    <property type="entry name" value="ATP_synt_delta"/>
    <property type="match status" value="1"/>
</dbReference>
<dbReference type="Proteomes" id="UP000249169">
    <property type="component" value="Unassembled WGS sequence"/>
</dbReference>
<dbReference type="RefSeq" id="WP_111731266.1">
    <property type="nucleotide sequence ID" value="NZ_QHKO01000012.1"/>
</dbReference>
<comment type="function">
    <text evidence="7">This protein is part of the stalk that links CF(0) to CF(1). It either transmits conformational changes from CF(0) to CF(1) or is implicated in proton conduction.</text>
</comment>
<evidence type="ECO:0000256" key="1">
    <source>
        <dbReference type="ARBA" id="ARBA00004370"/>
    </source>
</evidence>
<dbReference type="InterPro" id="IPR026015">
    <property type="entry name" value="ATP_synth_OSCP/delta_N_sf"/>
</dbReference>
<keyword evidence="4 7" id="KW-0406">Ion transport</keyword>
<dbReference type="EMBL" id="QHKO01000012">
    <property type="protein sequence ID" value="RAL20248.1"/>
    <property type="molecule type" value="Genomic_DNA"/>
</dbReference>
<keyword evidence="2 7" id="KW-0813">Transport</keyword>
<dbReference type="GO" id="GO:0045259">
    <property type="term" value="C:proton-transporting ATP synthase complex"/>
    <property type="evidence" value="ECO:0007669"/>
    <property type="project" value="UniProtKB-KW"/>
</dbReference>
<comment type="caution">
    <text evidence="8">The sequence shown here is derived from an EMBL/GenBank/DDBJ whole genome shotgun (WGS) entry which is preliminary data.</text>
</comment>
<dbReference type="PRINTS" id="PR00125">
    <property type="entry name" value="ATPASEDELTA"/>
</dbReference>
<evidence type="ECO:0000256" key="3">
    <source>
        <dbReference type="ARBA" id="ARBA00022781"/>
    </source>
</evidence>
<dbReference type="Pfam" id="PF00213">
    <property type="entry name" value="OSCP"/>
    <property type="match status" value="1"/>
</dbReference>
<keyword evidence="7" id="KW-1003">Cell membrane</keyword>
<organism evidence="8 9">
    <name type="scientific">Lujinxingia litoralis</name>
    <dbReference type="NCBI Taxonomy" id="2211119"/>
    <lineage>
        <taxon>Bacteria</taxon>
        <taxon>Deltaproteobacteria</taxon>
        <taxon>Bradymonadales</taxon>
        <taxon>Lujinxingiaceae</taxon>
        <taxon>Lujinxingia</taxon>
    </lineage>
</organism>
<sequence length="181" mass="19793">MAKVPVARRYARALLELATEAGKVDVLNTSLSWLGEAFAQSEELRQALLNPGVTLAERRRVIEALAAARGWDGLMRNFVMLLLDRDRLRYIEAIAEDFSAGVDMQAGRVRARVTSASPLDEGQIAEIKAALARKTGKEVLVETSVDESLIGGVVARVGGSIYDGSVRTRLKRMREAILNEV</sequence>
<keyword evidence="7" id="KW-0139">CF(1)</keyword>
<dbReference type="HAMAP" id="MF_01416">
    <property type="entry name" value="ATP_synth_delta_bact"/>
    <property type="match status" value="1"/>
</dbReference>
<dbReference type="OrthoDB" id="9802471at2"/>
<evidence type="ECO:0000256" key="7">
    <source>
        <dbReference type="HAMAP-Rule" id="MF_01416"/>
    </source>
</evidence>
<evidence type="ECO:0000313" key="9">
    <source>
        <dbReference type="Proteomes" id="UP000249169"/>
    </source>
</evidence>
<dbReference type="GO" id="GO:0005886">
    <property type="term" value="C:plasma membrane"/>
    <property type="evidence" value="ECO:0007669"/>
    <property type="project" value="UniProtKB-SubCell"/>
</dbReference>
<evidence type="ECO:0000256" key="2">
    <source>
        <dbReference type="ARBA" id="ARBA00022448"/>
    </source>
</evidence>
<keyword evidence="6 7" id="KW-0066">ATP synthesis</keyword>
<keyword evidence="3 7" id="KW-0375">Hydrogen ion transport</keyword>
<evidence type="ECO:0000256" key="5">
    <source>
        <dbReference type="ARBA" id="ARBA00023136"/>
    </source>
</evidence>
<comment type="subcellular location">
    <subcellularLocation>
        <location evidence="7">Cell membrane</location>
        <topology evidence="7">Peripheral membrane protein</topology>
    </subcellularLocation>
    <subcellularLocation>
        <location evidence="1">Membrane</location>
    </subcellularLocation>
</comment>
<name>A0A328C0Y6_9DELT</name>
<dbReference type="AlphaFoldDB" id="A0A328C0Y6"/>
<keyword evidence="5 7" id="KW-0472">Membrane</keyword>
<dbReference type="InterPro" id="IPR000711">
    <property type="entry name" value="ATPase_OSCP/dsu"/>
</dbReference>
<reference evidence="8 9" key="1">
    <citation type="submission" date="2018-05" db="EMBL/GenBank/DDBJ databases">
        <title>Lujinxingia marina gen. nov. sp. nov., a new facultative anaerobic member of the class Deltaproteobacteria, and proposal of Lujinxingaceae fam. nov.</title>
        <authorList>
            <person name="Li C.-M."/>
        </authorList>
    </citation>
    <scope>NUCLEOTIDE SEQUENCE [LARGE SCALE GENOMIC DNA]</scope>
    <source>
        <strain evidence="8 9">B210</strain>
    </source>
</reference>
<dbReference type="Gene3D" id="1.10.520.20">
    <property type="entry name" value="N-terminal domain of the delta subunit of the F1F0-ATP synthase"/>
    <property type="match status" value="1"/>
</dbReference>
<dbReference type="GO" id="GO:0046933">
    <property type="term" value="F:proton-transporting ATP synthase activity, rotational mechanism"/>
    <property type="evidence" value="ECO:0007669"/>
    <property type="project" value="UniProtKB-UniRule"/>
</dbReference>
<comment type="function">
    <text evidence="7">F(1)F(0) ATP synthase produces ATP from ADP in the presence of a proton or sodium gradient. F-type ATPases consist of two structural domains, F(1) containing the extramembraneous catalytic core and F(0) containing the membrane proton channel, linked together by a central stalk and a peripheral stalk. During catalysis, ATP synthesis in the catalytic domain of F(1) is coupled via a rotary mechanism of the central stalk subunits to proton translocation.</text>
</comment>